<dbReference type="InterPro" id="IPR036034">
    <property type="entry name" value="PDZ_sf"/>
</dbReference>
<dbReference type="EC" id="3.4.24.-" evidence="13"/>
<evidence type="ECO:0000256" key="6">
    <source>
        <dbReference type="ARBA" id="ARBA00022801"/>
    </source>
</evidence>
<dbReference type="InterPro" id="IPR004387">
    <property type="entry name" value="Pept_M50_Zn"/>
</dbReference>
<dbReference type="InterPro" id="IPR008915">
    <property type="entry name" value="Peptidase_M50"/>
</dbReference>
<comment type="caution">
    <text evidence="13">The sequence shown here is derived from an EMBL/GenBank/DDBJ whole genome shotgun (WGS) entry which is preliminary data.</text>
</comment>
<feature type="transmembrane region" description="Helical" evidence="11">
    <location>
        <begin position="174"/>
        <end position="192"/>
    </location>
</feature>
<evidence type="ECO:0000256" key="2">
    <source>
        <dbReference type="ARBA" id="ARBA00004141"/>
    </source>
</evidence>
<keyword evidence="4 13" id="KW-0645">Protease</keyword>
<evidence type="ECO:0000256" key="10">
    <source>
        <dbReference type="ARBA" id="ARBA00023136"/>
    </source>
</evidence>
<evidence type="ECO:0000256" key="7">
    <source>
        <dbReference type="ARBA" id="ARBA00022833"/>
    </source>
</evidence>
<proteinExistence type="inferred from homology"/>
<accession>A0A1V5MF51</accession>
<evidence type="ECO:0000256" key="1">
    <source>
        <dbReference type="ARBA" id="ARBA00001947"/>
    </source>
</evidence>
<keyword evidence="10 11" id="KW-0472">Membrane</keyword>
<evidence type="ECO:0000256" key="8">
    <source>
        <dbReference type="ARBA" id="ARBA00022989"/>
    </source>
</evidence>
<name>A0A1V5MF51_UNCT6</name>
<evidence type="ECO:0000256" key="3">
    <source>
        <dbReference type="ARBA" id="ARBA00007931"/>
    </source>
</evidence>
<protein>
    <submittedName>
        <fullName evidence="13">Regulator of sigma-E protease RseP</fullName>
        <ecNumber evidence="13">3.4.24.-</ecNumber>
    </submittedName>
</protein>
<dbReference type="Proteomes" id="UP000485484">
    <property type="component" value="Unassembled WGS sequence"/>
</dbReference>
<comment type="similarity">
    <text evidence="3">Belongs to the peptidase M50B family.</text>
</comment>
<evidence type="ECO:0000313" key="13">
    <source>
        <dbReference type="EMBL" id="OPZ91431.1"/>
    </source>
</evidence>
<organism evidence="13">
    <name type="scientific">candidate division TA06 bacterium ADurb.Bin417</name>
    <dbReference type="NCBI Taxonomy" id="1852828"/>
    <lineage>
        <taxon>Bacteria</taxon>
        <taxon>Bacteria division TA06</taxon>
    </lineage>
</organism>
<evidence type="ECO:0000256" key="5">
    <source>
        <dbReference type="ARBA" id="ARBA00022692"/>
    </source>
</evidence>
<dbReference type="Pfam" id="PF02163">
    <property type="entry name" value="Peptidase_M50"/>
    <property type="match status" value="1"/>
</dbReference>
<keyword evidence="7" id="KW-0862">Zinc</keyword>
<dbReference type="GO" id="GO:0006508">
    <property type="term" value="P:proteolysis"/>
    <property type="evidence" value="ECO:0007669"/>
    <property type="project" value="UniProtKB-KW"/>
</dbReference>
<evidence type="ECO:0000259" key="12">
    <source>
        <dbReference type="Pfam" id="PF02163"/>
    </source>
</evidence>
<dbReference type="GO" id="GO:0016020">
    <property type="term" value="C:membrane"/>
    <property type="evidence" value="ECO:0007669"/>
    <property type="project" value="UniProtKB-SubCell"/>
</dbReference>
<dbReference type="Gene3D" id="2.30.42.10">
    <property type="match status" value="1"/>
</dbReference>
<feature type="transmembrane region" description="Helical" evidence="11">
    <location>
        <begin position="127"/>
        <end position="149"/>
    </location>
</feature>
<reference evidence="13" key="1">
    <citation type="submission" date="2017-02" db="EMBL/GenBank/DDBJ databases">
        <title>Delving into the versatile metabolic prowess of the omnipresent phylum Bacteroidetes.</title>
        <authorList>
            <person name="Nobu M.K."/>
            <person name="Mei R."/>
            <person name="Narihiro T."/>
            <person name="Kuroda K."/>
            <person name="Liu W.-T."/>
        </authorList>
    </citation>
    <scope>NUCLEOTIDE SEQUENCE</scope>
    <source>
        <strain evidence="13">ADurb.Bin417</strain>
    </source>
</reference>
<comment type="subcellular location">
    <subcellularLocation>
        <location evidence="2">Membrane</location>
        <topology evidence="2">Multi-pass membrane protein</topology>
    </subcellularLocation>
</comment>
<evidence type="ECO:0000256" key="9">
    <source>
        <dbReference type="ARBA" id="ARBA00023049"/>
    </source>
</evidence>
<dbReference type="EMBL" id="MWAK01000177">
    <property type="protein sequence ID" value="OPZ91431.1"/>
    <property type="molecule type" value="Genomic_DNA"/>
</dbReference>
<keyword evidence="9" id="KW-0482">Metalloprotease</keyword>
<feature type="domain" description="Peptidase M50" evidence="12">
    <location>
        <begin position="61"/>
        <end position="186"/>
    </location>
</feature>
<keyword evidence="6 13" id="KW-0378">Hydrolase</keyword>
<dbReference type="PANTHER" id="PTHR42837:SF2">
    <property type="entry name" value="MEMBRANE METALLOPROTEASE ARASP2, CHLOROPLASTIC-RELATED"/>
    <property type="match status" value="1"/>
</dbReference>
<sequence>MAGVPVKDWPSLSGEIHRYPDREISLEVDRAGRVFQVRVTPRAETLEAGQGSRRIGLVGIGPQIQREKYGLFAALGRAGKATAGVVHDIFYYLGRIFTRKMSGRDLAGPLGIAQLSTRFFRLGWSNFLYFLALLSVNLAVVNLFPLPVFDGGHLFGVMLERISGRKPSPRFIEVGQMIGLGLVLALAVFVTYNDLLRIIVGR</sequence>
<keyword evidence="5 11" id="KW-0812">Transmembrane</keyword>
<dbReference type="PANTHER" id="PTHR42837">
    <property type="entry name" value="REGULATOR OF SIGMA-E PROTEASE RSEP"/>
    <property type="match status" value="1"/>
</dbReference>
<comment type="cofactor">
    <cofactor evidence="1">
        <name>Zn(2+)</name>
        <dbReference type="ChEBI" id="CHEBI:29105"/>
    </cofactor>
</comment>
<keyword evidence="8 11" id="KW-1133">Transmembrane helix</keyword>
<dbReference type="GO" id="GO:0004222">
    <property type="term" value="F:metalloendopeptidase activity"/>
    <property type="evidence" value="ECO:0007669"/>
    <property type="project" value="InterPro"/>
</dbReference>
<gene>
    <name evidence="13" type="primary">rseP</name>
    <name evidence="13" type="ORF">BWY73_01094</name>
</gene>
<evidence type="ECO:0000256" key="11">
    <source>
        <dbReference type="SAM" id="Phobius"/>
    </source>
</evidence>
<evidence type="ECO:0000256" key="4">
    <source>
        <dbReference type="ARBA" id="ARBA00022670"/>
    </source>
</evidence>
<dbReference type="AlphaFoldDB" id="A0A1V5MF51"/>